<feature type="signal peptide" evidence="1">
    <location>
        <begin position="1"/>
        <end position="25"/>
    </location>
</feature>
<organism evidence="2 3">
    <name type="scientific">Saccharothrix ecbatanensis</name>
    <dbReference type="NCBI Taxonomy" id="1105145"/>
    <lineage>
        <taxon>Bacteria</taxon>
        <taxon>Bacillati</taxon>
        <taxon>Actinomycetota</taxon>
        <taxon>Actinomycetes</taxon>
        <taxon>Pseudonocardiales</taxon>
        <taxon>Pseudonocardiaceae</taxon>
        <taxon>Saccharothrix</taxon>
    </lineage>
</organism>
<name>A0A7W9M344_9PSEU</name>
<keyword evidence="1" id="KW-0732">Signal</keyword>
<evidence type="ECO:0000256" key="1">
    <source>
        <dbReference type="SAM" id="SignalP"/>
    </source>
</evidence>
<dbReference type="AlphaFoldDB" id="A0A7W9M344"/>
<sequence length="326" mass="33750">MSKRMLGAAAAAVAAVALVASPAQADPVGTPTYRDIVVVGSDTTQTVMNGLSDAVLVGGVKVMGSYDARGSDNITTKAAGCTIPRPGSSGAGVTALVTSVEAGNNCVQVARSSSDNRANYAGKNLTYIPFAVDAMTYAVRSDSTVSKKLTTAQLKSIFNCTAPGVGTNFKPLLPQFGSGSRDFFLKQLGLPNTAAFTTTYPCVVDTDVNGQPIQEHVGTYLTDTKHILPYSIAVYASQIYGAAPAAQGKAVLATFNGVSPTILNTASTFKRDVYNVVPTPKLTDPTYDQVFTGADSVICTKTDVITQYGFGISPNCGNTQLVTPAS</sequence>
<dbReference type="Gene3D" id="3.40.190.10">
    <property type="entry name" value="Periplasmic binding protein-like II"/>
    <property type="match status" value="1"/>
</dbReference>
<evidence type="ECO:0000313" key="2">
    <source>
        <dbReference type="EMBL" id="MBB5805660.1"/>
    </source>
</evidence>
<proteinExistence type="predicted"/>
<dbReference type="SUPFAM" id="SSF53850">
    <property type="entry name" value="Periplasmic binding protein-like II"/>
    <property type="match status" value="1"/>
</dbReference>
<feature type="chain" id="PRO_5031489267" evidence="1">
    <location>
        <begin position="26"/>
        <end position="326"/>
    </location>
</feature>
<keyword evidence="3" id="KW-1185">Reference proteome</keyword>
<accession>A0A7W9M344</accession>
<comment type="caution">
    <text evidence="2">The sequence shown here is derived from an EMBL/GenBank/DDBJ whole genome shotgun (WGS) entry which is preliminary data.</text>
</comment>
<dbReference type="EMBL" id="JACHMO010000001">
    <property type="protein sequence ID" value="MBB5805660.1"/>
    <property type="molecule type" value="Genomic_DNA"/>
</dbReference>
<protein>
    <submittedName>
        <fullName evidence="2">ABC-type phosphate transport system substrate-binding protein</fullName>
    </submittedName>
</protein>
<gene>
    <name evidence="2" type="ORF">F4560_005428</name>
</gene>
<reference evidence="2 3" key="1">
    <citation type="submission" date="2020-08" db="EMBL/GenBank/DDBJ databases">
        <title>Sequencing the genomes of 1000 actinobacteria strains.</title>
        <authorList>
            <person name="Klenk H.-P."/>
        </authorList>
    </citation>
    <scope>NUCLEOTIDE SEQUENCE [LARGE SCALE GENOMIC DNA]</scope>
    <source>
        <strain evidence="2 3">DSM 45486</strain>
    </source>
</reference>
<dbReference type="Proteomes" id="UP000552097">
    <property type="component" value="Unassembled WGS sequence"/>
</dbReference>
<evidence type="ECO:0000313" key="3">
    <source>
        <dbReference type="Proteomes" id="UP000552097"/>
    </source>
</evidence>
<dbReference type="RefSeq" id="WP_312869494.1">
    <property type="nucleotide sequence ID" value="NZ_JACHMO010000001.1"/>
</dbReference>